<gene>
    <name evidence="1" type="ORF">PHMEG_00025804</name>
</gene>
<protein>
    <submittedName>
        <fullName evidence="1">Uncharacterized protein</fullName>
    </submittedName>
</protein>
<sequence>MEILLVPFVRVVPQWKSRATTFVRQSAQWGMDTVEKVFHRLLLPLKEKRKVRLENVFTYLTTESRQLRLVKLEQRSSKGI</sequence>
<name>A0A225VDP9_9STRA</name>
<dbReference type="OrthoDB" id="119398at2759"/>
<evidence type="ECO:0000313" key="1">
    <source>
        <dbReference type="EMBL" id="OWZ02610.1"/>
    </source>
</evidence>
<accession>A0A225VDP9</accession>
<organism evidence="1 2">
    <name type="scientific">Phytophthora megakarya</name>
    <dbReference type="NCBI Taxonomy" id="4795"/>
    <lineage>
        <taxon>Eukaryota</taxon>
        <taxon>Sar</taxon>
        <taxon>Stramenopiles</taxon>
        <taxon>Oomycota</taxon>
        <taxon>Peronosporomycetes</taxon>
        <taxon>Peronosporales</taxon>
        <taxon>Peronosporaceae</taxon>
        <taxon>Phytophthora</taxon>
    </lineage>
</organism>
<reference evidence="2" key="1">
    <citation type="submission" date="2017-03" db="EMBL/GenBank/DDBJ databases">
        <title>Phytopthora megakarya and P. palmivora, two closely related causual agents of cacao black pod achieved similar genome size and gene model numbers by different mechanisms.</title>
        <authorList>
            <person name="Ali S."/>
            <person name="Shao J."/>
            <person name="Larry D.J."/>
            <person name="Kronmiller B."/>
            <person name="Shen D."/>
            <person name="Strem M.D."/>
            <person name="Melnick R.L."/>
            <person name="Guiltinan M.J."/>
            <person name="Tyler B.M."/>
            <person name="Meinhardt L.W."/>
            <person name="Bailey B.A."/>
        </authorList>
    </citation>
    <scope>NUCLEOTIDE SEQUENCE [LARGE SCALE GENOMIC DNA]</scope>
    <source>
        <strain evidence="2">zdho120</strain>
    </source>
</reference>
<evidence type="ECO:0000313" key="2">
    <source>
        <dbReference type="Proteomes" id="UP000198211"/>
    </source>
</evidence>
<proteinExistence type="predicted"/>
<keyword evidence="2" id="KW-1185">Reference proteome</keyword>
<dbReference type="AlphaFoldDB" id="A0A225VDP9"/>
<dbReference type="EMBL" id="NBNE01006054">
    <property type="protein sequence ID" value="OWZ02610.1"/>
    <property type="molecule type" value="Genomic_DNA"/>
</dbReference>
<comment type="caution">
    <text evidence="1">The sequence shown here is derived from an EMBL/GenBank/DDBJ whole genome shotgun (WGS) entry which is preliminary data.</text>
</comment>
<dbReference type="Proteomes" id="UP000198211">
    <property type="component" value="Unassembled WGS sequence"/>
</dbReference>